<name>A0A7U2ES41_PHANO</name>
<dbReference type="VEuPathDB" id="FungiDB:JI435_400820"/>
<protein>
    <submittedName>
        <fullName evidence="1">Uncharacterized protein</fullName>
    </submittedName>
</protein>
<reference evidence="2" key="1">
    <citation type="journal article" date="2021" name="BMC Genomics">
        <title>Chromosome-level genome assembly and manually-curated proteome of model necrotroph Parastagonospora nodorum Sn15 reveals a genome-wide trove of candidate effector homologs, and redundancy of virulence-related functions within an accessory chromosome.</title>
        <authorList>
            <person name="Bertazzoni S."/>
            <person name="Jones D.A.B."/>
            <person name="Phan H.T."/>
            <person name="Tan K.-C."/>
            <person name="Hane J.K."/>
        </authorList>
    </citation>
    <scope>NUCLEOTIDE SEQUENCE [LARGE SCALE GENOMIC DNA]</scope>
    <source>
        <strain evidence="2">SN15 / ATCC MYA-4574 / FGSC 10173)</strain>
    </source>
</reference>
<proteinExistence type="predicted"/>
<keyword evidence="2" id="KW-1185">Reference proteome</keyword>
<organism evidence="1 2">
    <name type="scientific">Phaeosphaeria nodorum (strain SN15 / ATCC MYA-4574 / FGSC 10173)</name>
    <name type="common">Glume blotch fungus</name>
    <name type="synonym">Parastagonospora nodorum</name>
    <dbReference type="NCBI Taxonomy" id="321614"/>
    <lineage>
        <taxon>Eukaryota</taxon>
        <taxon>Fungi</taxon>
        <taxon>Dikarya</taxon>
        <taxon>Ascomycota</taxon>
        <taxon>Pezizomycotina</taxon>
        <taxon>Dothideomycetes</taxon>
        <taxon>Pleosporomycetidae</taxon>
        <taxon>Pleosporales</taxon>
        <taxon>Pleosporineae</taxon>
        <taxon>Phaeosphaeriaceae</taxon>
        <taxon>Parastagonospora</taxon>
    </lineage>
</organism>
<gene>
    <name evidence="1" type="ORF">JI435_400820</name>
</gene>
<evidence type="ECO:0000313" key="1">
    <source>
        <dbReference type="EMBL" id="QRC90978.1"/>
    </source>
</evidence>
<dbReference type="Proteomes" id="UP000663193">
    <property type="component" value="Chromosome 1"/>
</dbReference>
<sequence>MSTASRDHHTPWTPHGPLNTKVIRLRDPGPRSVFSLVAGLSLVHQGELVRLGWPGAVAFIVHYPYCAAISSLAPSWLSAPLYR</sequence>
<dbReference type="AlphaFoldDB" id="A0A7U2ES41"/>
<evidence type="ECO:0000313" key="2">
    <source>
        <dbReference type="Proteomes" id="UP000663193"/>
    </source>
</evidence>
<dbReference type="EMBL" id="CP069023">
    <property type="protein sequence ID" value="QRC90978.1"/>
    <property type="molecule type" value="Genomic_DNA"/>
</dbReference>
<accession>A0A7U2ES41</accession>